<dbReference type="GO" id="GO:0016491">
    <property type="term" value="F:oxidoreductase activity"/>
    <property type="evidence" value="ECO:0007669"/>
    <property type="project" value="UniProtKB-KW"/>
</dbReference>
<evidence type="ECO:0000256" key="4">
    <source>
        <dbReference type="ARBA" id="ARBA00023004"/>
    </source>
</evidence>
<accession>X0ZT78</accession>
<protein>
    <recommendedName>
        <fullName evidence="6">FAD/NAD(P)-binding domain-containing protein</fullName>
    </recommendedName>
</protein>
<evidence type="ECO:0000256" key="2">
    <source>
        <dbReference type="ARBA" id="ARBA00022723"/>
    </source>
</evidence>
<feature type="domain" description="FAD/NAD(P)-binding" evidence="6">
    <location>
        <begin position="146"/>
        <end position="259"/>
    </location>
</feature>
<dbReference type="PANTHER" id="PTHR43498:SF1">
    <property type="entry name" value="COB--COM HETERODISULFIDE REDUCTASE IRON-SULFUR SUBUNIT A"/>
    <property type="match status" value="1"/>
</dbReference>
<dbReference type="PANTHER" id="PTHR43498">
    <property type="entry name" value="FERREDOXIN:COB-COM HETERODISULFIDE REDUCTASE SUBUNIT A"/>
    <property type="match status" value="1"/>
</dbReference>
<dbReference type="InterPro" id="IPR039650">
    <property type="entry name" value="HdrA-like"/>
</dbReference>
<dbReference type="SUPFAM" id="SSF51971">
    <property type="entry name" value="Nucleotide-binding domain"/>
    <property type="match status" value="1"/>
</dbReference>
<sequence length="283" mass="31178">MEEARIGVFVCHCGTNIGAYVDVPEVVEYVKGLPNVVHAERNLFTCSEEGISAIKKAIPEYSLNRVIVASCTPRTHEPLFRAACEEAGLNKYLFEFVNIRDQCSWVHMREPEKATEKAKELIRMGVAKARLLQPLEEIEIPVTPSCLVMGGGVVGMSAALNLAEQGFEVHLVERGKELGGILLDVYKLFTTNEEASKLLGPLVQKVKDHSKIKTHLSTKVKEVSGFIGNFDATLDEDGKESKLEVGTIIVATGAEELKPMGQYGYGKFPNVITQLELEQSMKK</sequence>
<comment type="caution">
    <text evidence="7">The sequence shown here is derived from an EMBL/GenBank/DDBJ whole genome shotgun (WGS) entry which is preliminary data.</text>
</comment>
<dbReference type="EMBL" id="BART01001759">
    <property type="protein sequence ID" value="GAG73025.1"/>
    <property type="molecule type" value="Genomic_DNA"/>
</dbReference>
<keyword evidence="1" id="KW-0004">4Fe-4S</keyword>
<proteinExistence type="predicted"/>
<dbReference type="AlphaFoldDB" id="X0ZT78"/>
<dbReference type="InterPro" id="IPR036188">
    <property type="entry name" value="FAD/NAD-bd_sf"/>
</dbReference>
<evidence type="ECO:0000313" key="7">
    <source>
        <dbReference type="EMBL" id="GAG73025.1"/>
    </source>
</evidence>
<keyword evidence="3" id="KW-0560">Oxidoreductase</keyword>
<evidence type="ECO:0000259" key="6">
    <source>
        <dbReference type="Pfam" id="PF07992"/>
    </source>
</evidence>
<reference evidence="7" key="1">
    <citation type="journal article" date="2014" name="Front. Microbiol.">
        <title>High frequency of phylogenetically diverse reductive dehalogenase-homologous genes in deep subseafloor sedimentary metagenomes.</title>
        <authorList>
            <person name="Kawai M."/>
            <person name="Futagami T."/>
            <person name="Toyoda A."/>
            <person name="Takaki Y."/>
            <person name="Nishi S."/>
            <person name="Hori S."/>
            <person name="Arai W."/>
            <person name="Tsubouchi T."/>
            <person name="Morono Y."/>
            <person name="Uchiyama I."/>
            <person name="Ito T."/>
            <person name="Fujiyama A."/>
            <person name="Inagaki F."/>
            <person name="Takami H."/>
        </authorList>
    </citation>
    <scope>NUCLEOTIDE SEQUENCE</scope>
    <source>
        <strain evidence="7">Expedition CK06-06</strain>
    </source>
</reference>
<name>X0ZT78_9ZZZZ</name>
<keyword evidence="5" id="KW-0411">Iron-sulfur</keyword>
<dbReference type="InterPro" id="IPR023753">
    <property type="entry name" value="FAD/NAD-binding_dom"/>
</dbReference>
<keyword evidence="4" id="KW-0408">Iron</keyword>
<dbReference type="Gene3D" id="3.50.50.60">
    <property type="entry name" value="FAD/NAD(P)-binding domain"/>
    <property type="match status" value="1"/>
</dbReference>
<dbReference type="Pfam" id="PF07992">
    <property type="entry name" value="Pyr_redox_2"/>
    <property type="match status" value="1"/>
</dbReference>
<dbReference type="GO" id="GO:0051539">
    <property type="term" value="F:4 iron, 4 sulfur cluster binding"/>
    <property type="evidence" value="ECO:0007669"/>
    <property type="project" value="UniProtKB-KW"/>
</dbReference>
<evidence type="ECO:0000256" key="5">
    <source>
        <dbReference type="ARBA" id="ARBA00023014"/>
    </source>
</evidence>
<gene>
    <name evidence="7" type="ORF">S01H4_05906</name>
</gene>
<evidence type="ECO:0000256" key="3">
    <source>
        <dbReference type="ARBA" id="ARBA00023002"/>
    </source>
</evidence>
<evidence type="ECO:0000256" key="1">
    <source>
        <dbReference type="ARBA" id="ARBA00022485"/>
    </source>
</evidence>
<organism evidence="7">
    <name type="scientific">marine sediment metagenome</name>
    <dbReference type="NCBI Taxonomy" id="412755"/>
    <lineage>
        <taxon>unclassified sequences</taxon>
        <taxon>metagenomes</taxon>
        <taxon>ecological metagenomes</taxon>
    </lineage>
</organism>
<keyword evidence="2" id="KW-0479">Metal-binding</keyword>
<dbReference type="GO" id="GO:0046872">
    <property type="term" value="F:metal ion binding"/>
    <property type="evidence" value="ECO:0007669"/>
    <property type="project" value="UniProtKB-KW"/>
</dbReference>